<dbReference type="OrthoDB" id="3390084at2"/>
<name>E6X9J1_CELAD</name>
<dbReference type="Proteomes" id="UP000008634">
    <property type="component" value="Chromosome"/>
</dbReference>
<evidence type="ECO:0000313" key="2">
    <source>
        <dbReference type="Proteomes" id="UP000008634"/>
    </source>
</evidence>
<dbReference type="AlphaFoldDB" id="E6X9J1"/>
<sequence>MSYDLVLWKRSSRTKTAMLKECFESIMEEKDHTAMEFFDEKTFFTDMETEFGTQQAQYFGEEIDNCPFLYETGKGDYGNWILFNLVWSDYQDTTSNIVAIAVKNGIMVYDPQRESVYGNRRPKKD</sequence>
<reference evidence="1 2" key="1">
    <citation type="journal article" date="2010" name="Stand. Genomic Sci.">
        <title>Complete genome sequence of Cellulophaga algicola type strain (IC166).</title>
        <authorList>
            <person name="Abt B."/>
            <person name="Lu M."/>
            <person name="Misra M."/>
            <person name="Han C."/>
            <person name="Nolan M."/>
            <person name="Lucas S."/>
            <person name="Hammon N."/>
            <person name="Deshpande S."/>
            <person name="Cheng J.F."/>
            <person name="Tapia R."/>
            <person name="Goodwin L."/>
            <person name="Pitluck S."/>
            <person name="Liolios K."/>
            <person name="Pagani I."/>
            <person name="Ivanova N."/>
            <person name="Mavromatis K."/>
            <person name="Ovchinikova G."/>
            <person name="Pati A."/>
            <person name="Chen A."/>
            <person name="Palaniappan K."/>
            <person name="Land M."/>
            <person name="Hauser L."/>
            <person name="Chang Y.J."/>
            <person name="Jeffries C.D."/>
            <person name="Detter J.C."/>
            <person name="Brambilla E."/>
            <person name="Rohde M."/>
            <person name="Tindall B.J."/>
            <person name="Goker M."/>
            <person name="Woyke T."/>
            <person name="Bristow J."/>
            <person name="Eisen J.A."/>
            <person name="Markowitz V."/>
            <person name="Hugenholtz P."/>
            <person name="Kyrpides N.C."/>
            <person name="Klenk H.P."/>
            <person name="Lapidus A."/>
        </authorList>
    </citation>
    <scope>NUCLEOTIDE SEQUENCE [LARGE SCALE GENOMIC DNA]</scope>
    <source>
        <strain evidence="2">DSM 14237 / IC166 / ACAM 630</strain>
    </source>
</reference>
<protein>
    <submittedName>
        <fullName evidence="1">Aldehyde dehydrogenase</fullName>
    </submittedName>
</protein>
<dbReference type="EMBL" id="CP002453">
    <property type="protein sequence ID" value="ADV48741.1"/>
    <property type="molecule type" value="Genomic_DNA"/>
</dbReference>
<dbReference type="HOGENOM" id="CLU_1988634_0_0_10"/>
<dbReference type="KEGG" id="cao:Celal_1428"/>
<gene>
    <name evidence="1" type="ordered locus">Celal_1428</name>
</gene>
<dbReference type="RefSeq" id="WP_013550223.1">
    <property type="nucleotide sequence ID" value="NC_014934.1"/>
</dbReference>
<organism evidence="1 2">
    <name type="scientific">Cellulophaga algicola (strain DSM 14237 / IC166 / ACAM 630)</name>
    <dbReference type="NCBI Taxonomy" id="688270"/>
    <lineage>
        <taxon>Bacteria</taxon>
        <taxon>Pseudomonadati</taxon>
        <taxon>Bacteroidota</taxon>
        <taxon>Flavobacteriia</taxon>
        <taxon>Flavobacteriales</taxon>
        <taxon>Flavobacteriaceae</taxon>
        <taxon>Cellulophaga</taxon>
    </lineage>
</organism>
<dbReference type="eggNOG" id="ENOG5033Y21">
    <property type="taxonomic scope" value="Bacteria"/>
</dbReference>
<keyword evidence="2" id="KW-1185">Reference proteome</keyword>
<proteinExistence type="predicted"/>
<dbReference type="STRING" id="688270.Celal_1428"/>
<evidence type="ECO:0000313" key="1">
    <source>
        <dbReference type="EMBL" id="ADV48741.1"/>
    </source>
</evidence>
<accession>E6X9J1</accession>